<organism evidence="1">
    <name type="scientific">Anopheles sinensis</name>
    <name type="common">Mosquito</name>
    <dbReference type="NCBI Taxonomy" id="74873"/>
    <lineage>
        <taxon>Eukaryota</taxon>
        <taxon>Metazoa</taxon>
        <taxon>Ecdysozoa</taxon>
        <taxon>Arthropoda</taxon>
        <taxon>Hexapoda</taxon>
        <taxon>Insecta</taxon>
        <taxon>Pterygota</taxon>
        <taxon>Neoptera</taxon>
        <taxon>Endopterygota</taxon>
        <taxon>Diptera</taxon>
        <taxon>Nematocera</taxon>
        <taxon>Culicoidea</taxon>
        <taxon>Culicidae</taxon>
        <taxon>Anophelinae</taxon>
        <taxon>Anopheles</taxon>
    </lineage>
</organism>
<dbReference type="VEuPathDB" id="VectorBase:ASIC021371"/>
<evidence type="ECO:0000313" key="1">
    <source>
        <dbReference type="EMBL" id="KFB53076.1"/>
    </source>
</evidence>
<gene>
    <name evidence="1" type="ORF">ZHAS_00021371</name>
</gene>
<reference evidence="2" key="2">
    <citation type="submission" date="2020-05" db="UniProtKB">
        <authorList>
            <consortium name="EnsemblMetazoa"/>
        </authorList>
    </citation>
    <scope>IDENTIFICATION</scope>
</reference>
<dbReference type="Proteomes" id="UP000030765">
    <property type="component" value="Unassembled WGS sequence"/>
</dbReference>
<reference evidence="1 3" key="1">
    <citation type="journal article" date="2014" name="BMC Genomics">
        <title>Genome sequence of Anopheles sinensis provides insight into genetics basis of mosquito competence for malaria parasites.</title>
        <authorList>
            <person name="Zhou D."/>
            <person name="Zhang D."/>
            <person name="Ding G."/>
            <person name="Shi L."/>
            <person name="Hou Q."/>
            <person name="Ye Y."/>
            <person name="Xu Y."/>
            <person name="Zhou H."/>
            <person name="Xiong C."/>
            <person name="Li S."/>
            <person name="Yu J."/>
            <person name="Hong S."/>
            <person name="Yu X."/>
            <person name="Zou P."/>
            <person name="Chen C."/>
            <person name="Chang X."/>
            <person name="Wang W."/>
            <person name="Lv Y."/>
            <person name="Sun Y."/>
            <person name="Ma L."/>
            <person name="Shen B."/>
            <person name="Zhu C."/>
        </authorList>
    </citation>
    <scope>NUCLEOTIDE SEQUENCE [LARGE SCALE GENOMIC DNA]</scope>
</reference>
<evidence type="ECO:0000313" key="2">
    <source>
        <dbReference type="EnsemblMetazoa" id="ASIC021371-PA"/>
    </source>
</evidence>
<dbReference type="EMBL" id="KE525411">
    <property type="protein sequence ID" value="KFB53076.1"/>
    <property type="molecule type" value="Genomic_DNA"/>
</dbReference>
<accession>A0A084WS82</accession>
<protein>
    <submittedName>
        <fullName evidence="1 2">Uncharacterized protein</fullName>
    </submittedName>
</protein>
<dbReference type="EMBL" id="ATLV01026370">
    <property type="status" value="NOT_ANNOTATED_CDS"/>
    <property type="molecule type" value="Genomic_DNA"/>
</dbReference>
<proteinExistence type="predicted"/>
<keyword evidence="3" id="KW-1185">Reference proteome</keyword>
<name>A0A084WS82_ANOSI</name>
<sequence length="63" mass="7034">MVAFGKLARISDCDGQAFDEGGVFRLSPRLVLSGLSQPDFGESGPVIRFVRRPETEKIIRRVR</sequence>
<evidence type="ECO:0000313" key="3">
    <source>
        <dbReference type="Proteomes" id="UP000030765"/>
    </source>
</evidence>
<dbReference type="EnsemblMetazoa" id="ASIC021371-RA">
    <property type="protein sequence ID" value="ASIC021371-PA"/>
    <property type="gene ID" value="ASIC021371"/>
</dbReference>
<dbReference type="AlphaFoldDB" id="A0A084WS82"/>